<reference evidence="6 7" key="1">
    <citation type="journal article" date="2024" name="Insects">
        <title>An Improved Chromosome-Level Genome Assembly of the Firefly Pyrocoelia pectoralis.</title>
        <authorList>
            <person name="Fu X."/>
            <person name="Meyer-Rochow V.B."/>
            <person name="Ballantyne L."/>
            <person name="Zhu X."/>
        </authorList>
    </citation>
    <scope>NUCLEOTIDE SEQUENCE [LARGE SCALE GENOMIC DNA]</scope>
    <source>
        <strain evidence="6">XCY_ONT2</strain>
    </source>
</reference>
<gene>
    <name evidence="6" type="ORF">RI129_002262</name>
</gene>
<dbReference type="InterPro" id="IPR036291">
    <property type="entry name" value="NAD(P)-bd_dom_sf"/>
</dbReference>
<evidence type="ECO:0000256" key="1">
    <source>
        <dbReference type="ARBA" id="ARBA00006484"/>
    </source>
</evidence>
<dbReference type="EC" id="1.1.1.184" evidence="4"/>
<dbReference type="EMBL" id="JAVRBK010000002">
    <property type="protein sequence ID" value="KAK5647370.1"/>
    <property type="molecule type" value="Genomic_DNA"/>
</dbReference>
<evidence type="ECO:0000313" key="7">
    <source>
        <dbReference type="Proteomes" id="UP001329430"/>
    </source>
</evidence>
<dbReference type="GO" id="GO:0004090">
    <property type="term" value="F:carbonyl reductase (NADPH) activity"/>
    <property type="evidence" value="ECO:0007669"/>
    <property type="project" value="UniProtKB-EC"/>
</dbReference>
<dbReference type="InterPro" id="IPR045313">
    <property type="entry name" value="CBR1-like"/>
</dbReference>
<evidence type="ECO:0000256" key="3">
    <source>
        <dbReference type="ARBA" id="ARBA00023002"/>
    </source>
</evidence>
<keyword evidence="2" id="KW-0521">NADP</keyword>
<dbReference type="CDD" id="cd05324">
    <property type="entry name" value="carb_red_PTCR-like_SDR_c"/>
    <property type="match status" value="1"/>
</dbReference>
<dbReference type="InterPro" id="IPR002347">
    <property type="entry name" value="SDR_fam"/>
</dbReference>
<keyword evidence="3" id="KW-0560">Oxidoreductase</keyword>
<accession>A0AAN7VFN5</accession>
<evidence type="ECO:0000313" key="6">
    <source>
        <dbReference type="EMBL" id="KAK5647370.1"/>
    </source>
</evidence>
<comment type="caution">
    <text evidence="6">The sequence shown here is derived from an EMBL/GenBank/DDBJ whole genome shotgun (WGS) entry which is preliminary data.</text>
</comment>
<dbReference type="SUPFAM" id="SSF51735">
    <property type="entry name" value="NAD(P)-binding Rossmann-fold domains"/>
    <property type="match status" value="1"/>
</dbReference>
<protein>
    <recommendedName>
        <fullName evidence="4">carbonyl reductase (NADPH)</fullName>
        <ecNumber evidence="4">1.1.1.184</ecNumber>
    </recommendedName>
</protein>
<evidence type="ECO:0000256" key="2">
    <source>
        <dbReference type="ARBA" id="ARBA00022857"/>
    </source>
</evidence>
<dbReference type="PRINTS" id="PR00081">
    <property type="entry name" value="GDHRDH"/>
</dbReference>
<dbReference type="PRINTS" id="PR00080">
    <property type="entry name" value="SDRFAMILY"/>
</dbReference>
<dbReference type="AlphaFoldDB" id="A0AAN7VFN5"/>
<evidence type="ECO:0000256" key="5">
    <source>
        <dbReference type="RuleBase" id="RU000363"/>
    </source>
</evidence>
<name>A0AAN7VFN5_9COLE</name>
<dbReference type="Gene3D" id="3.40.50.720">
    <property type="entry name" value="NAD(P)-binding Rossmann-like Domain"/>
    <property type="match status" value="1"/>
</dbReference>
<dbReference type="Proteomes" id="UP001329430">
    <property type="component" value="Chromosome 2"/>
</dbReference>
<comment type="similarity">
    <text evidence="1 5">Belongs to the short-chain dehydrogenases/reductases (SDR) family.</text>
</comment>
<organism evidence="6 7">
    <name type="scientific">Pyrocoelia pectoralis</name>
    <dbReference type="NCBI Taxonomy" id="417401"/>
    <lineage>
        <taxon>Eukaryota</taxon>
        <taxon>Metazoa</taxon>
        <taxon>Ecdysozoa</taxon>
        <taxon>Arthropoda</taxon>
        <taxon>Hexapoda</taxon>
        <taxon>Insecta</taxon>
        <taxon>Pterygota</taxon>
        <taxon>Neoptera</taxon>
        <taxon>Endopterygota</taxon>
        <taxon>Coleoptera</taxon>
        <taxon>Polyphaga</taxon>
        <taxon>Elateriformia</taxon>
        <taxon>Elateroidea</taxon>
        <taxon>Lampyridae</taxon>
        <taxon>Lampyrinae</taxon>
        <taxon>Pyrocoelia</taxon>
    </lineage>
</organism>
<dbReference type="PANTHER" id="PTHR43963">
    <property type="entry name" value="CARBONYL REDUCTASE 1-RELATED"/>
    <property type="match status" value="1"/>
</dbReference>
<dbReference type="PANTHER" id="PTHR43963:SF4">
    <property type="entry name" value="CARBONYL REDUCTASE (NADPH)"/>
    <property type="match status" value="1"/>
</dbReference>
<keyword evidence="7" id="KW-1185">Reference proteome</keyword>
<evidence type="ECO:0000256" key="4">
    <source>
        <dbReference type="ARBA" id="ARBA00026118"/>
    </source>
</evidence>
<sequence length="281" mass="30924">MSLTKVAVVTGSNKGIGYAIVKGLCEKFDGKVYLTSRDEGRGQVAINELKKLGFNPAFHQLDIDDEESVVKFRDYIKAHEGGIDVLVNNAAIAFKSNATEPTGIQAEVTLKTNYFNTLRACEILFPILRPNGQVINLSSYLGHLSHIQSPELRAKLSDPSLTKEQLSELMNQFIQDAKNGVHIERGWGNFTYSVSKVGLSALSIIQQKELDKENKNISVNFVHPGYVGTDMTDFKGPSTIEQGASAPVFLALGGHNLKGQFVWFDSSVVDWYSPKPPNNAY</sequence>
<dbReference type="PROSITE" id="PS00061">
    <property type="entry name" value="ADH_SHORT"/>
    <property type="match status" value="1"/>
</dbReference>
<proteinExistence type="inferred from homology"/>
<dbReference type="Pfam" id="PF00106">
    <property type="entry name" value="adh_short"/>
    <property type="match status" value="1"/>
</dbReference>
<dbReference type="InterPro" id="IPR020904">
    <property type="entry name" value="Sc_DH/Rdtase_CS"/>
</dbReference>